<dbReference type="PROSITE" id="PS51782">
    <property type="entry name" value="LYSM"/>
    <property type="match status" value="1"/>
</dbReference>
<dbReference type="SMART" id="SM00257">
    <property type="entry name" value="LysM"/>
    <property type="match status" value="1"/>
</dbReference>
<organism evidence="3 4">
    <name type="scientific">Gulosibacter bifidus</name>
    <dbReference type="NCBI Taxonomy" id="272239"/>
    <lineage>
        <taxon>Bacteria</taxon>
        <taxon>Bacillati</taxon>
        <taxon>Actinomycetota</taxon>
        <taxon>Actinomycetes</taxon>
        <taxon>Micrococcales</taxon>
        <taxon>Microbacteriaceae</taxon>
        <taxon>Gulosibacter</taxon>
    </lineage>
</organism>
<dbReference type="Pfam" id="PF01476">
    <property type="entry name" value="LysM"/>
    <property type="match status" value="1"/>
</dbReference>
<dbReference type="PROSITE" id="PS51904">
    <property type="entry name" value="GLYCOSYL_HYDROL_F25_2"/>
    <property type="match status" value="1"/>
</dbReference>
<dbReference type="EMBL" id="JBHUNF010000004">
    <property type="protein sequence ID" value="MFD2674984.1"/>
    <property type="molecule type" value="Genomic_DNA"/>
</dbReference>
<proteinExistence type="inferred from homology"/>
<evidence type="ECO:0000313" key="3">
    <source>
        <dbReference type="EMBL" id="MFD2674984.1"/>
    </source>
</evidence>
<reference evidence="4" key="1">
    <citation type="journal article" date="2019" name="Int. J. Syst. Evol. Microbiol.">
        <title>The Global Catalogue of Microorganisms (GCM) 10K type strain sequencing project: providing services to taxonomists for standard genome sequencing and annotation.</title>
        <authorList>
            <consortium name="The Broad Institute Genomics Platform"/>
            <consortium name="The Broad Institute Genome Sequencing Center for Infectious Disease"/>
            <person name="Wu L."/>
            <person name="Ma J."/>
        </authorList>
    </citation>
    <scope>NUCLEOTIDE SEQUENCE [LARGE SCALE GENOMIC DNA]</scope>
    <source>
        <strain evidence="4">TISTR 1511</strain>
    </source>
</reference>
<sequence>MTLFGIDVSAWQPDEITRQINCDFAIIKATGGTGYVSASCNTQVAAAIASGKRIGLYHFAADGFADRGAVAEADHFVDSILGHLKHRPMLVLDWEADALPRGSAWAHAWLRRVHARTGVKPLIYMSASVTRQYDWHPVIADDFGLWVAAYYDAAPRGFANPGSAPRTPWPFVAMWQYTSSGRIAGYDGDLDLNVFYGDAAAWNKYTGGNATNVAKPKPKQAPATKTYTVAPGDTLSGIAERFGTTWQHLAKLNGLANPDLIHPGQVVRLP</sequence>
<dbReference type="PANTHER" id="PTHR34135:SF2">
    <property type="entry name" value="LYSOZYME"/>
    <property type="match status" value="1"/>
</dbReference>
<feature type="domain" description="LysM" evidence="2">
    <location>
        <begin position="225"/>
        <end position="269"/>
    </location>
</feature>
<dbReference type="SUPFAM" id="SSF51445">
    <property type="entry name" value="(Trans)glycosidases"/>
    <property type="match status" value="1"/>
</dbReference>
<dbReference type="CDD" id="cd00118">
    <property type="entry name" value="LysM"/>
    <property type="match status" value="1"/>
</dbReference>
<accession>A0ABW5RKK1</accession>
<dbReference type="Gene3D" id="3.20.20.80">
    <property type="entry name" value="Glycosidases"/>
    <property type="match status" value="1"/>
</dbReference>
<evidence type="ECO:0000313" key="4">
    <source>
        <dbReference type="Proteomes" id="UP001597453"/>
    </source>
</evidence>
<dbReference type="Gene3D" id="3.10.350.10">
    <property type="entry name" value="LysM domain"/>
    <property type="match status" value="1"/>
</dbReference>
<protein>
    <submittedName>
        <fullName evidence="3">GH25 family lysozyme</fullName>
    </submittedName>
</protein>
<dbReference type="RefSeq" id="WP_390280284.1">
    <property type="nucleotide sequence ID" value="NZ_JBHUNF010000004.1"/>
</dbReference>
<dbReference type="PANTHER" id="PTHR34135">
    <property type="entry name" value="LYSOZYME"/>
    <property type="match status" value="1"/>
</dbReference>
<comment type="caution">
    <text evidence="3">The sequence shown here is derived from an EMBL/GenBank/DDBJ whole genome shotgun (WGS) entry which is preliminary data.</text>
</comment>
<dbReference type="InterPro" id="IPR036779">
    <property type="entry name" value="LysM_dom_sf"/>
</dbReference>
<dbReference type="Pfam" id="PF01183">
    <property type="entry name" value="Glyco_hydro_25"/>
    <property type="match status" value="1"/>
</dbReference>
<evidence type="ECO:0000256" key="1">
    <source>
        <dbReference type="ARBA" id="ARBA00010646"/>
    </source>
</evidence>
<gene>
    <name evidence="3" type="ORF">ACFSUQ_06710</name>
</gene>
<dbReference type="InterPro" id="IPR018392">
    <property type="entry name" value="LysM"/>
</dbReference>
<dbReference type="InterPro" id="IPR002053">
    <property type="entry name" value="Glyco_hydro_25"/>
</dbReference>
<dbReference type="SUPFAM" id="SSF54106">
    <property type="entry name" value="LysM domain"/>
    <property type="match status" value="1"/>
</dbReference>
<comment type="similarity">
    <text evidence="1">Belongs to the glycosyl hydrolase 25 family.</text>
</comment>
<dbReference type="InterPro" id="IPR017853">
    <property type="entry name" value="GH"/>
</dbReference>
<name>A0ABW5RKK1_9MICO</name>
<keyword evidence="4" id="KW-1185">Reference proteome</keyword>
<dbReference type="Proteomes" id="UP001597453">
    <property type="component" value="Unassembled WGS sequence"/>
</dbReference>
<evidence type="ECO:0000259" key="2">
    <source>
        <dbReference type="PROSITE" id="PS51782"/>
    </source>
</evidence>